<dbReference type="Pfam" id="PF17795">
    <property type="entry name" value="Vault_3"/>
    <property type="match status" value="1"/>
</dbReference>
<protein>
    <recommendedName>
        <fullName evidence="3">Major vault protein</fullName>
    </recommendedName>
</protein>
<feature type="repeat" description="MVP" evidence="8">
    <location>
        <begin position="252"/>
        <end position="306"/>
    </location>
</feature>
<evidence type="ECO:0000313" key="16">
    <source>
        <dbReference type="Proteomes" id="UP000822476"/>
    </source>
</evidence>
<dbReference type="FunFam" id="2.30.30.570:FF:000002">
    <property type="entry name" value="Major vault protein-alpha"/>
    <property type="match status" value="1"/>
</dbReference>
<feature type="domain" description="Major vault protein repeat" evidence="14">
    <location>
        <begin position="425"/>
        <end position="482"/>
    </location>
</feature>
<gene>
    <name evidence="15" type="ORF">EG68_02987</name>
</gene>
<keyword evidence="6" id="KW-0539">Nucleus</keyword>
<feature type="repeat" description="MVP" evidence="8">
    <location>
        <begin position="147"/>
        <end position="198"/>
    </location>
</feature>
<feature type="repeat" description="MVP" evidence="8">
    <location>
        <begin position="308"/>
        <end position="356"/>
    </location>
</feature>
<dbReference type="InterPro" id="IPR039059">
    <property type="entry name" value="MVP"/>
</dbReference>
<dbReference type="FunFam" id="2.30.30.550:FF:000001">
    <property type="entry name" value="major vault protein-like"/>
    <property type="match status" value="3"/>
</dbReference>
<dbReference type="AlphaFoldDB" id="A0A8S9Z2Q1"/>
<evidence type="ECO:0000256" key="9">
    <source>
        <dbReference type="SAM" id="MobiDB-lite"/>
    </source>
</evidence>
<dbReference type="Pfam" id="PF11978">
    <property type="entry name" value="MVP_shoulder"/>
    <property type="match status" value="1"/>
</dbReference>
<evidence type="ECO:0000259" key="10">
    <source>
        <dbReference type="Pfam" id="PF01505"/>
    </source>
</evidence>
<proteinExistence type="predicted"/>
<evidence type="ECO:0000256" key="1">
    <source>
        <dbReference type="ARBA" id="ARBA00004123"/>
    </source>
</evidence>
<feature type="repeat" description="MVP" evidence="8">
    <location>
        <begin position="86"/>
        <end position="146"/>
    </location>
</feature>
<dbReference type="Pfam" id="PF17794">
    <property type="entry name" value="Vault_2"/>
    <property type="match status" value="2"/>
</dbReference>
<evidence type="ECO:0000259" key="12">
    <source>
        <dbReference type="Pfam" id="PF17794"/>
    </source>
</evidence>
<dbReference type="FunFam" id="2.30.30.560:FF:000001">
    <property type="entry name" value="major vault protein-like"/>
    <property type="match status" value="1"/>
</dbReference>
<dbReference type="FunFam" id="2.30.30.560:FF:000002">
    <property type="entry name" value="Major vault protein-alpha"/>
    <property type="match status" value="1"/>
</dbReference>
<dbReference type="InterPro" id="IPR041139">
    <property type="entry name" value="MVP_rep_dom"/>
</dbReference>
<feature type="domain" description="Major vault protein repeat" evidence="10">
    <location>
        <begin position="353"/>
        <end position="413"/>
    </location>
</feature>
<dbReference type="FunFam" id="2.30.30.570:FF:000001">
    <property type="entry name" value="major vault protein-like"/>
    <property type="match status" value="1"/>
</dbReference>
<feature type="domain" description="Major vault protein repeat" evidence="12">
    <location>
        <begin position="80"/>
        <end position="139"/>
    </location>
</feature>
<dbReference type="InterPro" id="IPR002499">
    <property type="entry name" value="Vault_N"/>
</dbReference>
<feature type="region of interest" description="Disordered" evidence="9">
    <location>
        <begin position="900"/>
        <end position="937"/>
    </location>
</feature>
<evidence type="ECO:0000256" key="3">
    <source>
        <dbReference type="ARBA" id="ARBA00018296"/>
    </source>
</evidence>
<dbReference type="InterPro" id="IPR043023">
    <property type="entry name" value="MVP_rep_sf"/>
</dbReference>
<dbReference type="InterPro" id="IPR040989">
    <property type="entry name" value="Vault_3"/>
</dbReference>
<dbReference type="Pfam" id="PF01505">
    <property type="entry name" value="Vault"/>
    <property type="match status" value="4"/>
</dbReference>
<feature type="repeat" description="MVP" evidence="8">
    <location>
        <begin position="357"/>
        <end position="428"/>
    </location>
</feature>
<dbReference type="Pfam" id="PF17796">
    <property type="entry name" value="Vault_4"/>
    <property type="match status" value="1"/>
</dbReference>
<sequence length="937" mass="104456">MHQGNNDLQLPTFSTSGAGLLCNSFAMAHPLREESPIIRIAHYHYVHILNLNTNVIRLVLGPKTYVCLQDEKIVVGPTKMVSLSPMEYCVIRNPVMVSEDGDPILDASGQAKLRVGDKDYRFYQEPFPLHPGEELEGSVNSLPIVHANSALHLQALVDFVDDGVRRIAGEEWLFEGPGTYYPRKEVEVLKPVQAVTIEPNSALCLKALKDCVDRNGNARVYGEKWLVYKPGVYLPGPYEEVVEVRTAYKLTDKVALHVRALQAHVDKFQKKRRFGDEWLITSEDADSHICGVFEEIVSTVDITILEAHKYCVILNPVDASGVPQLGKKLLVRGEKSFFLKPGESLECGVVDSYILEQNEGLILRAEDRFEDELPEPEEHTVESEDALPKPRKKIIRQPGDHWMIRGPMEYVPPVHVTVFCHRNLIPLDRNEGVYVRNNKTGVVRAVIGQAYMLNQDEELWEKKLPADVIQLLTESKDPLADRGSYAQKRPAPTSTTPDEPLDMTRVVSFQVPHNAAVQVYDYRDKRARVEFGPTLVMLGPDEQFTKLSLSGGKPKRPNMIKSLCLLLGPDFCTDVVVVETADHARLSLQLSYNWHFNVAHPCSQAEAAKLFSVPDFIGDACKAIASRIRGTVASVNFDDFHRNSARIIRTSVFGLDENGRVRDLFVFPQNNLHITSIDVQSVEPVDQRTRDSLQKSVQLAIEITTNSQEAAARHEAERLEQEARGRLERQRIEDEAAAEVARSGLLETKIKLAALESTGQATAEAQSRAEAARIEGEAAVERAKLHAQAMAIETDAELERLKKARQAELEYISEKDQLKLKTKTEEMKIEVSRFTAMVNSIGAETIKSIANAGSEHNLRMLSALGLQSTLITDGTTPVNLLSTAHGLIGQVMDQGDYRLAKPPRKSLSKPTDTALTTRDKREVVAEDDDDESSVVTS</sequence>
<evidence type="ECO:0000256" key="7">
    <source>
        <dbReference type="ARBA" id="ARBA00023274"/>
    </source>
</evidence>
<organism evidence="15 16">
    <name type="scientific">Paragonimus skrjabini miyazakii</name>
    <dbReference type="NCBI Taxonomy" id="59628"/>
    <lineage>
        <taxon>Eukaryota</taxon>
        <taxon>Metazoa</taxon>
        <taxon>Spiralia</taxon>
        <taxon>Lophotrochozoa</taxon>
        <taxon>Platyhelminthes</taxon>
        <taxon>Trematoda</taxon>
        <taxon>Digenea</taxon>
        <taxon>Plagiorchiida</taxon>
        <taxon>Troglotremata</taxon>
        <taxon>Troglotrematidae</taxon>
        <taxon>Paragonimus</taxon>
    </lineage>
</organism>
<evidence type="ECO:0000313" key="15">
    <source>
        <dbReference type="EMBL" id="KAF7259643.1"/>
    </source>
</evidence>
<dbReference type="PROSITE" id="PS51224">
    <property type="entry name" value="MVP"/>
    <property type="match status" value="6"/>
</dbReference>
<dbReference type="Gene3D" id="2.30.30.550">
    <property type="entry name" value="Major Vault Protein repeat"/>
    <property type="match status" value="4"/>
</dbReference>
<comment type="caution">
    <text evidence="15">The sequence shown here is derived from an EMBL/GenBank/DDBJ whole genome shotgun (WGS) entry which is preliminary data.</text>
</comment>
<dbReference type="InterPro" id="IPR041134">
    <property type="entry name" value="Vault_2"/>
</dbReference>
<feature type="domain" description="Major vault protein shoulder" evidence="11">
    <location>
        <begin position="568"/>
        <end position="686"/>
    </location>
</feature>
<dbReference type="Gene3D" id="6.20.380.10">
    <property type="match status" value="1"/>
</dbReference>
<feature type="domain" description="Major vault protein repeat" evidence="10">
    <location>
        <begin position="250"/>
        <end position="290"/>
    </location>
</feature>
<dbReference type="GO" id="GO:0005737">
    <property type="term" value="C:cytoplasm"/>
    <property type="evidence" value="ECO:0007669"/>
    <property type="project" value="UniProtKB-SubCell"/>
</dbReference>
<feature type="domain" description="Major vault protein repeat" evidence="10">
    <location>
        <begin position="144"/>
        <end position="183"/>
    </location>
</feature>
<dbReference type="CDD" id="cd08825">
    <property type="entry name" value="MVP_shoulder"/>
    <property type="match status" value="1"/>
</dbReference>
<evidence type="ECO:0000259" key="13">
    <source>
        <dbReference type="Pfam" id="PF17795"/>
    </source>
</evidence>
<name>A0A8S9Z2Q1_9TREM</name>
<dbReference type="Gene3D" id="2.30.30.570">
    <property type="match status" value="2"/>
</dbReference>
<feature type="compositionally biased region" description="Acidic residues" evidence="9">
    <location>
        <begin position="925"/>
        <end position="937"/>
    </location>
</feature>
<dbReference type="InterPro" id="IPR021870">
    <property type="entry name" value="MVP_shoulder"/>
</dbReference>
<dbReference type="InterPro" id="IPR036013">
    <property type="entry name" value="Band_7/SPFH_dom_sf"/>
</dbReference>
<dbReference type="InterPro" id="IPR041136">
    <property type="entry name" value="Vault_4"/>
</dbReference>
<keyword evidence="4 8" id="KW-0963">Cytoplasm</keyword>
<dbReference type="PANTHER" id="PTHR14165">
    <property type="entry name" value="MAJOR VAULT PROTEIN"/>
    <property type="match status" value="1"/>
</dbReference>
<feature type="domain" description="Major vault protein repeat" evidence="12">
    <location>
        <begin position="303"/>
        <end position="349"/>
    </location>
</feature>
<dbReference type="InterPro" id="IPR043179">
    <property type="entry name" value="Vault_2_sf"/>
</dbReference>
<keyword evidence="7 8" id="KW-0687">Ribonucleoprotein</keyword>
<feature type="domain" description="Major vault protein repeat" evidence="10">
    <location>
        <begin position="197"/>
        <end position="236"/>
    </location>
</feature>
<dbReference type="Proteomes" id="UP000822476">
    <property type="component" value="Unassembled WGS sequence"/>
</dbReference>
<dbReference type="Gene3D" id="3.30.479.30">
    <property type="entry name" value="Band 7 domain"/>
    <property type="match status" value="1"/>
</dbReference>
<dbReference type="EMBL" id="JTDE01001103">
    <property type="protein sequence ID" value="KAF7259643.1"/>
    <property type="molecule type" value="Genomic_DNA"/>
</dbReference>
<evidence type="ECO:0000259" key="14">
    <source>
        <dbReference type="Pfam" id="PF17796"/>
    </source>
</evidence>
<evidence type="ECO:0000256" key="6">
    <source>
        <dbReference type="ARBA" id="ARBA00023242"/>
    </source>
</evidence>
<accession>A0A8S9Z2Q1</accession>
<dbReference type="PANTHER" id="PTHR14165:SF3">
    <property type="entry name" value="MAJOR VAULT PROTEIN"/>
    <property type="match status" value="1"/>
</dbReference>
<evidence type="ECO:0000256" key="4">
    <source>
        <dbReference type="ARBA" id="ARBA00022490"/>
    </source>
</evidence>
<dbReference type="GO" id="GO:0005634">
    <property type="term" value="C:nucleus"/>
    <property type="evidence" value="ECO:0007669"/>
    <property type="project" value="UniProtKB-SubCell"/>
</dbReference>
<reference evidence="15" key="1">
    <citation type="submission" date="2019-07" db="EMBL/GenBank/DDBJ databases">
        <title>Annotation for the trematode Paragonimus miyazaki's.</title>
        <authorList>
            <person name="Choi Y.-J."/>
        </authorList>
    </citation>
    <scope>NUCLEOTIDE SEQUENCE</scope>
    <source>
        <strain evidence="15">Japan</strain>
    </source>
</reference>
<evidence type="ECO:0000256" key="5">
    <source>
        <dbReference type="ARBA" id="ARBA00022737"/>
    </source>
</evidence>
<comment type="subcellular location">
    <subcellularLocation>
        <location evidence="2 8">Cytoplasm</location>
    </subcellularLocation>
    <subcellularLocation>
        <location evidence="1">Nucleus</location>
    </subcellularLocation>
</comment>
<dbReference type="Gene3D" id="2.30.30.560">
    <property type="match status" value="2"/>
</dbReference>
<dbReference type="GO" id="GO:1990904">
    <property type="term" value="C:ribonucleoprotein complex"/>
    <property type="evidence" value="ECO:0007669"/>
    <property type="project" value="UniProtKB-UniRule"/>
</dbReference>
<evidence type="ECO:0000256" key="8">
    <source>
        <dbReference type="PROSITE-ProRule" id="PRU00571"/>
    </source>
</evidence>
<feature type="region of interest" description="Disordered" evidence="9">
    <location>
        <begin position="480"/>
        <end position="500"/>
    </location>
</feature>
<dbReference type="Gene3D" id="6.10.250.720">
    <property type="match status" value="1"/>
</dbReference>
<keyword evidence="16" id="KW-1185">Reference proteome</keyword>
<dbReference type="FunFam" id="3.30.479.30:FF:000010">
    <property type="entry name" value="major vault protein-like"/>
    <property type="match status" value="1"/>
</dbReference>
<feature type="repeat" description="MVP" evidence="8">
    <location>
        <begin position="199"/>
        <end position="251"/>
    </location>
</feature>
<dbReference type="Gene3D" id="2.30.30.620">
    <property type="match status" value="1"/>
</dbReference>
<feature type="domain" description="Major vault protein repeat" evidence="13">
    <location>
        <begin position="506"/>
        <end position="567"/>
    </location>
</feature>
<dbReference type="OrthoDB" id="6125719at2759"/>
<evidence type="ECO:0000256" key="2">
    <source>
        <dbReference type="ARBA" id="ARBA00004496"/>
    </source>
</evidence>
<keyword evidence="5" id="KW-0677">Repeat</keyword>
<evidence type="ECO:0000259" key="11">
    <source>
        <dbReference type="Pfam" id="PF11978"/>
    </source>
</evidence>